<proteinExistence type="predicted"/>
<feature type="region of interest" description="Disordered" evidence="1">
    <location>
        <begin position="30"/>
        <end position="51"/>
    </location>
</feature>
<dbReference type="Proteomes" id="UP000054683">
    <property type="component" value="Unassembled WGS sequence"/>
</dbReference>
<feature type="compositionally biased region" description="Basic residues" evidence="1">
    <location>
        <begin position="35"/>
        <end position="46"/>
    </location>
</feature>
<evidence type="ECO:0000313" key="3">
    <source>
        <dbReference type="Proteomes" id="UP000054683"/>
    </source>
</evidence>
<evidence type="ECO:0000256" key="1">
    <source>
        <dbReference type="SAM" id="MobiDB-lite"/>
    </source>
</evidence>
<organism evidence="2 3">
    <name type="scientific">Caballeronia udeis</name>
    <dbReference type="NCBI Taxonomy" id="1232866"/>
    <lineage>
        <taxon>Bacteria</taxon>
        <taxon>Pseudomonadati</taxon>
        <taxon>Pseudomonadota</taxon>
        <taxon>Betaproteobacteria</taxon>
        <taxon>Burkholderiales</taxon>
        <taxon>Burkholderiaceae</taxon>
        <taxon>Caballeronia</taxon>
    </lineage>
</organism>
<dbReference type="EMBL" id="FCOK02000052">
    <property type="protein sequence ID" value="SAL56256.1"/>
    <property type="molecule type" value="Genomic_DNA"/>
</dbReference>
<protein>
    <submittedName>
        <fullName evidence="2">Uncharacterized protein</fullName>
    </submittedName>
</protein>
<evidence type="ECO:0000313" key="2">
    <source>
        <dbReference type="EMBL" id="SAL56256.1"/>
    </source>
</evidence>
<dbReference type="AlphaFoldDB" id="A0A158II63"/>
<gene>
    <name evidence="2" type="ORF">AWB69_06077</name>
</gene>
<sequence length="73" mass="8100">MYSLLLNTCTLSAPVDGVVSEVLPHVRQTTPWRQRGGHNRHSKRSGRYNSDAGSFESIKAIFASLLGDRRCTP</sequence>
<accession>A0A158II63</accession>
<name>A0A158II63_9BURK</name>
<reference evidence="2 3" key="1">
    <citation type="submission" date="2016-01" db="EMBL/GenBank/DDBJ databases">
        <authorList>
            <person name="Oliw E.H."/>
        </authorList>
    </citation>
    <scope>NUCLEOTIDE SEQUENCE [LARGE SCALE GENOMIC DNA]</scope>
    <source>
        <strain evidence="2">LMG 27134</strain>
    </source>
</reference>